<dbReference type="PANTHER" id="PTHR11803">
    <property type="entry name" value="2-IMINOBUTANOATE/2-IMINOPROPANOATE DEAMINASE RIDA"/>
    <property type="match status" value="1"/>
</dbReference>
<accession>A0ABU0S2M4</accession>
<dbReference type="Pfam" id="PF01042">
    <property type="entry name" value="Ribonuc_L-PSP"/>
    <property type="match status" value="1"/>
</dbReference>
<comment type="similarity">
    <text evidence="1">Belongs to the RutC family.</text>
</comment>
<dbReference type="SUPFAM" id="SSF55298">
    <property type="entry name" value="YjgF-like"/>
    <property type="match status" value="1"/>
</dbReference>
<dbReference type="Proteomes" id="UP001237780">
    <property type="component" value="Unassembled WGS sequence"/>
</dbReference>
<name>A0ABU0S2M4_9HYPH</name>
<evidence type="ECO:0000313" key="2">
    <source>
        <dbReference type="EMBL" id="MDQ0995002.1"/>
    </source>
</evidence>
<comment type="caution">
    <text evidence="2">The sequence shown here is derived from an EMBL/GenBank/DDBJ whole genome shotgun (WGS) entry which is preliminary data.</text>
</comment>
<protein>
    <submittedName>
        <fullName evidence="2">Enamine deaminase RidA (YjgF/YER057c/UK114 family)</fullName>
    </submittedName>
</protein>
<dbReference type="RefSeq" id="WP_115053359.1">
    <property type="nucleotide sequence ID" value="NZ_JAUSZT010000001.1"/>
</dbReference>
<keyword evidence="3" id="KW-1185">Reference proteome</keyword>
<dbReference type="CDD" id="cd00448">
    <property type="entry name" value="YjgF_YER057c_UK114_family"/>
    <property type="match status" value="1"/>
</dbReference>
<dbReference type="InterPro" id="IPR035959">
    <property type="entry name" value="RutC-like_sf"/>
</dbReference>
<sequence length="143" mass="15587">MTKTVEQISVSTPNRVLQPEGWARPIGYSNGMEARGRTVFVGGQIGWNAQCKFEAKDLPGQVRQTLENILAILREGGAGPEHVTTMTWYVLDRKQYSAALKEIGAAYKATMGRHFPAMAVVQVSGLIEDEALVEIQATAVVPD</sequence>
<gene>
    <name evidence="2" type="ORF">QFZ34_000179</name>
</gene>
<dbReference type="PANTHER" id="PTHR11803:SF58">
    <property type="entry name" value="PROTEIN HMF1-RELATED"/>
    <property type="match status" value="1"/>
</dbReference>
<dbReference type="Gene3D" id="3.30.1330.40">
    <property type="entry name" value="RutC-like"/>
    <property type="match status" value="1"/>
</dbReference>
<reference evidence="2 3" key="1">
    <citation type="submission" date="2023-07" db="EMBL/GenBank/DDBJ databases">
        <title>Comparative genomics of wheat-associated soil bacteria to identify genetic determinants of phenazine resistance.</title>
        <authorList>
            <person name="Mouncey N."/>
        </authorList>
    </citation>
    <scope>NUCLEOTIDE SEQUENCE [LARGE SCALE GENOMIC DNA]</scope>
    <source>
        <strain evidence="2 3">W4I11</strain>
    </source>
</reference>
<dbReference type="InterPro" id="IPR006175">
    <property type="entry name" value="YjgF/YER057c/UK114"/>
</dbReference>
<proteinExistence type="inferred from homology"/>
<evidence type="ECO:0000256" key="1">
    <source>
        <dbReference type="ARBA" id="ARBA00010552"/>
    </source>
</evidence>
<dbReference type="EMBL" id="JAUSZT010000001">
    <property type="protein sequence ID" value="MDQ0995002.1"/>
    <property type="molecule type" value="Genomic_DNA"/>
</dbReference>
<organism evidence="2 3">
    <name type="scientific">Phyllobacterium ifriqiyense</name>
    <dbReference type="NCBI Taxonomy" id="314238"/>
    <lineage>
        <taxon>Bacteria</taxon>
        <taxon>Pseudomonadati</taxon>
        <taxon>Pseudomonadota</taxon>
        <taxon>Alphaproteobacteria</taxon>
        <taxon>Hyphomicrobiales</taxon>
        <taxon>Phyllobacteriaceae</taxon>
        <taxon>Phyllobacterium</taxon>
    </lineage>
</organism>
<evidence type="ECO:0000313" key="3">
    <source>
        <dbReference type="Proteomes" id="UP001237780"/>
    </source>
</evidence>